<protein>
    <submittedName>
        <fullName evidence="1">Uncharacterized protein</fullName>
    </submittedName>
</protein>
<dbReference type="Proteomes" id="UP000003344">
    <property type="component" value="Unassembled WGS sequence"/>
</dbReference>
<organism evidence="1 2">
    <name type="scientific">Neisseria mucosa (strain ATCC 25996 / DSM 4631 / NCTC 10774 / M26)</name>
    <dbReference type="NCBI Taxonomy" id="546266"/>
    <lineage>
        <taxon>Bacteria</taxon>
        <taxon>Pseudomonadati</taxon>
        <taxon>Pseudomonadota</taxon>
        <taxon>Betaproteobacteria</taxon>
        <taxon>Neisseriales</taxon>
        <taxon>Neisseriaceae</taxon>
        <taxon>Neisseria</taxon>
    </lineage>
</organism>
<accession>D2ZUN6</accession>
<gene>
    <name evidence="1" type="ORF">NEIMUCOT_04326</name>
</gene>
<dbReference type="AlphaFoldDB" id="D2ZUN6"/>
<evidence type="ECO:0000313" key="1">
    <source>
        <dbReference type="EMBL" id="EFC89042.1"/>
    </source>
</evidence>
<dbReference type="STRING" id="546266.NEIMUCOT_04326"/>
<proteinExistence type="predicted"/>
<comment type="caution">
    <text evidence="1">The sequence shown here is derived from an EMBL/GenBank/DDBJ whole genome shotgun (WGS) entry which is preliminary data.</text>
</comment>
<evidence type="ECO:0000313" key="2">
    <source>
        <dbReference type="Proteomes" id="UP000003344"/>
    </source>
</evidence>
<name>D2ZUN6_NEIM2</name>
<dbReference type="EMBL" id="ACDX02000004">
    <property type="protein sequence ID" value="EFC89042.1"/>
    <property type="molecule type" value="Genomic_DNA"/>
</dbReference>
<reference evidence="1 2" key="1">
    <citation type="submission" date="2009-10" db="EMBL/GenBank/DDBJ databases">
        <authorList>
            <person name="Weinstock G."/>
            <person name="Sodergren E."/>
            <person name="Clifton S."/>
            <person name="Fulton L."/>
            <person name="Fulton B."/>
            <person name="Courtney L."/>
            <person name="Fronick C."/>
            <person name="Harrison M."/>
            <person name="Strong C."/>
            <person name="Farmer C."/>
            <person name="Delahaunty K."/>
            <person name="Markovic C."/>
            <person name="Hall O."/>
            <person name="Minx P."/>
            <person name="Tomlinson C."/>
            <person name="Mitreva M."/>
            <person name="Nelson J."/>
            <person name="Hou S."/>
            <person name="Wollam A."/>
            <person name="Pepin K.H."/>
            <person name="Johnson M."/>
            <person name="Bhonagiri V."/>
            <person name="Nash W.E."/>
            <person name="Warren W."/>
            <person name="Chinwalla A."/>
            <person name="Mardis E.R."/>
            <person name="Wilson R.K."/>
        </authorList>
    </citation>
    <scope>NUCLEOTIDE SEQUENCE [LARGE SCALE GENOMIC DNA]</scope>
    <source>
        <strain evidence="2">ATCC 25996 / DSM 4631 / NCTC 10774 / M26</strain>
    </source>
</reference>
<sequence>MLGKFDADMVYGRPCPVADRQIFNNNTHATAQKYMPQTAAKAKSAISRRWNNPVSKMEFITISELKTMCSK</sequence>